<feature type="compositionally biased region" description="Low complexity" evidence="6">
    <location>
        <begin position="195"/>
        <end position="205"/>
    </location>
</feature>
<dbReference type="InterPro" id="IPR008906">
    <property type="entry name" value="HATC_C_dom"/>
</dbReference>
<feature type="compositionally biased region" description="Low complexity" evidence="6">
    <location>
        <begin position="105"/>
        <end position="127"/>
    </location>
</feature>
<keyword evidence="4" id="KW-0862">Zinc</keyword>
<dbReference type="Pfam" id="PF05699">
    <property type="entry name" value="Dimer_Tnp_hAT"/>
    <property type="match status" value="1"/>
</dbReference>
<comment type="caution">
    <text evidence="8">The sequence shown here is derived from an EMBL/GenBank/DDBJ whole genome shotgun (WGS) entry which is preliminary data.</text>
</comment>
<protein>
    <recommendedName>
        <fullName evidence="7">HAT C-terminal dimerisation domain-containing protein</fullName>
    </recommendedName>
</protein>
<keyword evidence="9" id="KW-1185">Reference proteome</keyword>
<reference evidence="8" key="1">
    <citation type="submission" date="2016-04" db="EMBL/GenBank/DDBJ databases">
        <authorList>
            <person name="Nguyen H.D."/>
            <person name="Samba Siva P."/>
            <person name="Cullis J."/>
            <person name="Levesque C.A."/>
            <person name="Hambleton S."/>
        </authorList>
    </citation>
    <scope>NUCLEOTIDE SEQUENCE</scope>
    <source>
        <strain evidence="8">DAOMC 236416</strain>
    </source>
</reference>
<dbReference type="AlphaFoldDB" id="A0A8T8SWC5"/>
<reference evidence="8" key="2">
    <citation type="journal article" date="2019" name="IMA Fungus">
        <title>Genome sequencing and comparison of five Tilletia species to identify candidate genes for the detection of regulated species infecting wheat.</title>
        <authorList>
            <person name="Nguyen H.D.T."/>
            <person name="Sultana T."/>
            <person name="Kesanakurti P."/>
            <person name="Hambleton S."/>
        </authorList>
    </citation>
    <scope>NUCLEOTIDE SEQUENCE</scope>
    <source>
        <strain evidence="8">DAOMC 236416</strain>
    </source>
</reference>
<dbReference type="SUPFAM" id="SSF53098">
    <property type="entry name" value="Ribonuclease H-like"/>
    <property type="match status" value="1"/>
</dbReference>
<feature type="compositionally biased region" description="Acidic residues" evidence="6">
    <location>
        <begin position="776"/>
        <end position="805"/>
    </location>
</feature>
<dbReference type="GO" id="GO:0046983">
    <property type="term" value="F:protein dimerization activity"/>
    <property type="evidence" value="ECO:0007669"/>
    <property type="project" value="InterPro"/>
</dbReference>
<feature type="compositionally biased region" description="Acidic residues" evidence="6">
    <location>
        <begin position="206"/>
        <end position="217"/>
    </location>
</feature>
<proteinExistence type="predicted"/>
<dbReference type="Proteomes" id="UP000077521">
    <property type="component" value="Unassembled WGS sequence"/>
</dbReference>
<keyword evidence="5" id="KW-0539">Nucleus</keyword>
<evidence type="ECO:0000259" key="7">
    <source>
        <dbReference type="Pfam" id="PF05699"/>
    </source>
</evidence>
<evidence type="ECO:0000256" key="6">
    <source>
        <dbReference type="SAM" id="MobiDB-lite"/>
    </source>
</evidence>
<evidence type="ECO:0000313" key="8">
    <source>
        <dbReference type="EMBL" id="KAE8249515.1"/>
    </source>
</evidence>
<dbReference type="InterPro" id="IPR012337">
    <property type="entry name" value="RNaseH-like_sf"/>
</dbReference>
<feature type="compositionally biased region" description="Acidic residues" evidence="6">
    <location>
        <begin position="734"/>
        <end position="759"/>
    </location>
</feature>
<evidence type="ECO:0000256" key="5">
    <source>
        <dbReference type="ARBA" id="ARBA00023242"/>
    </source>
</evidence>
<organism evidence="8 9">
    <name type="scientific">Tilletia indica</name>
    <dbReference type="NCBI Taxonomy" id="43049"/>
    <lineage>
        <taxon>Eukaryota</taxon>
        <taxon>Fungi</taxon>
        <taxon>Dikarya</taxon>
        <taxon>Basidiomycota</taxon>
        <taxon>Ustilaginomycotina</taxon>
        <taxon>Exobasidiomycetes</taxon>
        <taxon>Tilletiales</taxon>
        <taxon>Tilletiaceae</taxon>
        <taxon>Tilletia</taxon>
    </lineage>
</organism>
<dbReference type="PANTHER" id="PTHR46481:SF10">
    <property type="entry name" value="ZINC FINGER BED DOMAIN-CONTAINING PROTEIN 39"/>
    <property type="match status" value="1"/>
</dbReference>
<evidence type="ECO:0000256" key="1">
    <source>
        <dbReference type="ARBA" id="ARBA00004123"/>
    </source>
</evidence>
<evidence type="ECO:0000313" key="9">
    <source>
        <dbReference type="Proteomes" id="UP000077521"/>
    </source>
</evidence>
<accession>A0A8T8SWC5</accession>
<feature type="region of interest" description="Disordered" evidence="6">
    <location>
        <begin position="105"/>
        <end position="281"/>
    </location>
</feature>
<name>A0A8T8SWC5_9BASI</name>
<dbReference type="PANTHER" id="PTHR46481">
    <property type="entry name" value="ZINC FINGER BED DOMAIN-CONTAINING PROTEIN 4"/>
    <property type="match status" value="1"/>
</dbReference>
<feature type="region of interest" description="Disordered" evidence="6">
    <location>
        <begin position="725"/>
        <end position="821"/>
    </location>
</feature>
<keyword evidence="2" id="KW-0479">Metal-binding</keyword>
<feature type="compositionally biased region" description="Polar residues" evidence="6">
    <location>
        <begin position="183"/>
        <end position="194"/>
    </location>
</feature>
<evidence type="ECO:0000256" key="2">
    <source>
        <dbReference type="ARBA" id="ARBA00022723"/>
    </source>
</evidence>
<comment type="subcellular location">
    <subcellularLocation>
        <location evidence="1">Nucleus</location>
    </subcellularLocation>
</comment>
<evidence type="ECO:0000256" key="4">
    <source>
        <dbReference type="ARBA" id="ARBA00022833"/>
    </source>
</evidence>
<dbReference type="GO" id="GO:0005634">
    <property type="term" value="C:nucleus"/>
    <property type="evidence" value="ECO:0007669"/>
    <property type="project" value="UniProtKB-SubCell"/>
</dbReference>
<gene>
    <name evidence="8" type="ORF">A4X13_0g5184</name>
</gene>
<sequence length="1201" mass="132796">MTEAVASADAHALLEAEAAAIDAVAQFRWSDMRIDQFGSQIDELTTLSQETTQQLRGVADCLNEPDLVPTAFEKQPSFAHPESRSRFQVLGSCSTMDEYLKFTQSTQSGTQGQGTQSGSQGHSQRSSILAPPSNQQQLLSPTYLSSTLRRSHRRDRSPSTSLSKNFVVEVDNTAQKRKAMPSFASSSKTKTLQISSSDSDSQDGNNSDDDDDDEFDVENSPSLKQPKRVRRSASPERGTSKRTTSKGKGKQKASVATSSRKRKKPPTKVPPKKVPATAEERDHMPACVCRITHPTFHHPKPKRDRSTVPDVALGVHSTPTVHQADGDENDPAPAVKVRRVRKTGFSSSAVWYEDGIRISKPARKSLAGIKMEKGYVGFTYLSSFKEDGKIKEKWECVKCRKPKVASRQGHSTNLSNHRKTCTGTYEIHPLDPSVSQVSTVSTSVVGSSTLVSAGAYRGGSVSGWLNGCQIINASLTRRLILIDVIENALPFRYPKSKTNRAVVKSIDARSTTTLRSGPTISRDLAKFCHSLKDTVRTELKGIDTLVSLQHDAWTNIGFQHSFVAIIASYVNADWEYREVLLTFGILKKKHTGATFAKHILRTLAQYDLDDKWGGTVTSDSAGTNHRMMDLLEDEIEDMGLQQRNPSVASVKKSKISSPSSFPNASARHDGRWTAQENKILCMNHHINLAVRAGFKTFGVAIRAKTQDKVLPIRPAAIIIKVTDEKGNETSVQGDDSDYNTEDEEDSEDEDDDGETEAEAEGGKDDDVGKDGRISLDSDEEGEALGVEDEEDYEADFAPSEDDLQPDDGGGPGAEDDPLATPKKPKTAIALLEAFCVAFRRSSQRRQAFRARMEKEYHKEPEKAQAPFPPKPNATRWNSHFEMIKASINIRAAIDAHCRAHIGSKTEKFGDYLLSDEQWRVFDVLEPFLSLAQDVTKDMEFKSGTLCMLLDNHASLRLKIESICKTIPTRTDLDAASKTELRNFFDAVSAKLKHYRDLALDNRPTVIACMLHPHHRLKVLRHEYPVYAEDAEQHLRDAVRELLGDSDPKPQPASKGKAKEKPKSALLAVRALRGEQAAHSSAELDKEEEDEITRYLNPANAPWRDTDASPLKWWKDNEALFPSLAKLARIVLGIPGSSASVERIFSQAARFSNNRRSRLSPASIGRLVMVKHWLREGFDPLAGLGPDSIRAAEAIAKLPDID</sequence>
<feature type="compositionally biased region" description="Polar residues" evidence="6">
    <location>
        <begin position="132"/>
        <end position="148"/>
    </location>
</feature>
<feature type="region of interest" description="Disordered" evidence="6">
    <location>
        <begin position="1042"/>
        <end position="1062"/>
    </location>
</feature>
<dbReference type="GO" id="GO:0008270">
    <property type="term" value="F:zinc ion binding"/>
    <property type="evidence" value="ECO:0007669"/>
    <property type="project" value="UniProtKB-KW"/>
</dbReference>
<dbReference type="EMBL" id="LWDF02000383">
    <property type="protein sequence ID" value="KAE8249515.1"/>
    <property type="molecule type" value="Genomic_DNA"/>
</dbReference>
<feature type="compositionally biased region" description="Basic and acidic residues" evidence="6">
    <location>
        <begin position="760"/>
        <end position="775"/>
    </location>
</feature>
<feature type="domain" description="HAT C-terminal dimerisation" evidence="7">
    <location>
        <begin position="1090"/>
        <end position="1173"/>
    </location>
</feature>
<keyword evidence="3" id="KW-0863">Zinc-finger</keyword>
<dbReference type="InterPro" id="IPR052035">
    <property type="entry name" value="ZnF_BED_domain_contain"/>
</dbReference>
<feature type="compositionally biased region" description="Low complexity" evidence="6">
    <location>
        <begin position="648"/>
        <end position="665"/>
    </location>
</feature>
<feature type="region of interest" description="Disordered" evidence="6">
    <location>
        <begin position="648"/>
        <end position="669"/>
    </location>
</feature>
<evidence type="ECO:0000256" key="3">
    <source>
        <dbReference type="ARBA" id="ARBA00022771"/>
    </source>
</evidence>